<feature type="transmembrane region" description="Helical" evidence="6">
    <location>
        <begin position="82"/>
        <end position="101"/>
    </location>
</feature>
<evidence type="ECO:0000259" key="7">
    <source>
        <dbReference type="Pfam" id="PF10035"/>
    </source>
</evidence>
<keyword evidence="3 6" id="KW-0812">Transmembrane</keyword>
<sequence length="298" mass="33164">MMKATTNMQRIRPMDFLMFIIGAALYAWALVNVNIPNSLAEGGVTGVTLILRALFGINPAYSTIFLNIPLLLFGFRMLGRRALIYTLFGTVSLSFWLWVWQKIPMALALHHDLLISALLAGILGGLGLGLIMRFGGTTGGSDIIARVLEERVSIPMGRTFFALDATVLIASLVYIDIVHMMYTMIASFVFAQMISFTQQGSYSARAFFIFSEHASEISTAIQLQLDRGTSLFHADGGYTQKQQHVVYTVVDPSEVNQVRELVKNIDPKAFITISETQETLGEGFTFEKHRRGFFSKLK</sequence>
<dbReference type="CDD" id="cd16380">
    <property type="entry name" value="YitT_C"/>
    <property type="match status" value="1"/>
</dbReference>
<dbReference type="Pfam" id="PF10035">
    <property type="entry name" value="DUF2179"/>
    <property type="match status" value="1"/>
</dbReference>
<evidence type="ECO:0000313" key="9">
    <source>
        <dbReference type="Proteomes" id="UP000051820"/>
    </source>
</evidence>
<feature type="transmembrane region" description="Helical" evidence="6">
    <location>
        <begin position="113"/>
        <end position="135"/>
    </location>
</feature>
<comment type="subcellular location">
    <subcellularLocation>
        <location evidence="1">Cell membrane</location>
        <topology evidence="1">Multi-pass membrane protein</topology>
    </subcellularLocation>
</comment>
<proteinExistence type="predicted"/>
<organism evidence="8 9">
    <name type="scientific">Paucilactobacillus suebicus DSM 5007 = KCTC 3549</name>
    <dbReference type="NCBI Taxonomy" id="1423807"/>
    <lineage>
        <taxon>Bacteria</taxon>
        <taxon>Bacillati</taxon>
        <taxon>Bacillota</taxon>
        <taxon>Bacilli</taxon>
        <taxon>Lactobacillales</taxon>
        <taxon>Lactobacillaceae</taxon>
        <taxon>Paucilactobacillus</taxon>
    </lineage>
</organism>
<dbReference type="InterPro" id="IPR051461">
    <property type="entry name" value="UPF0750_membrane"/>
</dbReference>
<accession>A0A0R1VVA2</accession>
<evidence type="ECO:0000256" key="6">
    <source>
        <dbReference type="SAM" id="Phobius"/>
    </source>
</evidence>
<dbReference type="Proteomes" id="UP000051820">
    <property type="component" value="Unassembled WGS sequence"/>
</dbReference>
<keyword evidence="9" id="KW-1185">Reference proteome</keyword>
<dbReference type="STRING" id="1423807.FD16_GL001593"/>
<dbReference type="AlphaFoldDB" id="A0A0R1VVA2"/>
<dbReference type="InterPro" id="IPR015867">
    <property type="entry name" value="N-reg_PII/ATP_PRibTrfase_C"/>
</dbReference>
<keyword evidence="5 6" id="KW-0472">Membrane</keyword>
<dbReference type="eggNOG" id="COG1284">
    <property type="taxonomic scope" value="Bacteria"/>
</dbReference>
<evidence type="ECO:0000256" key="3">
    <source>
        <dbReference type="ARBA" id="ARBA00022692"/>
    </source>
</evidence>
<feature type="domain" description="DUF2179" evidence="7">
    <location>
        <begin position="227"/>
        <end position="281"/>
    </location>
</feature>
<dbReference type="InterPro" id="IPR003740">
    <property type="entry name" value="YitT"/>
</dbReference>
<evidence type="ECO:0000256" key="1">
    <source>
        <dbReference type="ARBA" id="ARBA00004651"/>
    </source>
</evidence>
<keyword evidence="2" id="KW-1003">Cell membrane</keyword>
<dbReference type="Pfam" id="PF02588">
    <property type="entry name" value="YitT_membrane"/>
    <property type="match status" value="1"/>
</dbReference>
<keyword evidence="4 6" id="KW-1133">Transmembrane helix</keyword>
<evidence type="ECO:0000313" key="8">
    <source>
        <dbReference type="EMBL" id="KRM09672.1"/>
    </source>
</evidence>
<dbReference type="Gene3D" id="3.30.70.120">
    <property type="match status" value="1"/>
</dbReference>
<evidence type="ECO:0000256" key="4">
    <source>
        <dbReference type="ARBA" id="ARBA00022989"/>
    </source>
</evidence>
<dbReference type="PIRSF" id="PIRSF006483">
    <property type="entry name" value="Membrane_protein_YitT"/>
    <property type="match status" value="1"/>
</dbReference>
<evidence type="ECO:0000256" key="2">
    <source>
        <dbReference type="ARBA" id="ARBA00022475"/>
    </source>
</evidence>
<comment type="caution">
    <text evidence="8">The sequence shown here is derived from an EMBL/GenBank/DDBJ whole genome shotgun (WGS) entry which is preliminary data.</text>
</comment>
<evidence type="ECO:0000256" key="5">
    <source>
        <dbReference type="ARBA" id="ARBA00023136"/>
    </source>
</evidence>
<dbReference type="EMBL" id="AZGF01000037">
    <property type="protein sequence ID" value="KRM09672.1"/>
    <property type="molecule type" value="Genomic_DNA"/>
</dbReference>
<dbReference type="GO" id="GO:0005886">
    <property type="term" value="C:plasma membrane"/>
    <property type="evidence" value="ECO:0007669"/>
    <property type="project" value="UniProtKB-SubCell"/>
</dbReference>
<feature type="transmembrane region" description="Helical" evidence="6">
    <location>
        <begin position="53"/>
        <end position="75"/>
    </location>
</feature>
<gene>
    <name evidence="8" type="ORF">FD16_GL001593</name>
</gene>
<name>A0A0R1VVA2_9LACO</name>
<protein>
    <recommendedName>
        <fullName evidence="7">DUF2179 domain-containing protein</fullName>
    </recommendedName>
</protein>
<dbReference type="InterPro" id="IPR019264">
    <property type="entry name" value="DUF2179"/>
</dbReference>
<dbReference type="PANTHER" id="PTHR33545:SF10">
    <property type="entry name" value="UPF0750 MEMBRANE PROTEIN YPJC"/>
    <property type="match status" value="1"/>
</dbReference>
<dbReference type="PANTHER" id="PTHR33545">
    <property type="entry name" value="UPF0750 MEMBRANE PROTEIN YITT-RELATED"/>
    <property type="match status" value="1"/>
</dbReference>
<reference evidence="8 9" key="1">
    <citation type="journal article" date="2015" name="Genome Announc.">
        <title>Expanding the biotechnology potential of lactobacilli through comparative genomics of 213 strains and associated genera.</title>
        <authorList>
            <person name="Sun Z."/>
            <person name="Harris H.M."/>
            <person name="McCann A."/>
            <person name="Guo C."/>
            <person name="Argimon S."/>
            <person name="Zhang W."/>
            <person name="Yang X."/>
            <person name="Jeffery I.B."/>
            <person name="Cooney J.C."/>
            <person name="Kagawa T.F."/>
            <person name="Liu W."/>
            <person name="Song Y."/>
            <person name="Salvetti E."/>
            <person name="Wrobel A."/>
            <person name="Rasinkangas P."/>
            <person name="Parkhill J."/>
            <person name="Rea M.C."/>
            <person name="O'Sullivan O."/>
            <person name="Ritari J."/>
            <person name="Douillard F.P."/>
            <person name="Paul Ross R."/>
            <person name="Yang R."/>
            <person name="Briner A.E."/>
            <person name="Felis G.E."/>
            <person name="de Vos W.M."/>
            <person name="Barrangou R."/>
            <person name="Klaenhammer T.R."/>
            <person name="Caufield P.W."/>
            <person name="Cui Y."/>
            <person name="Zhang H."/>
            <person name="O'Toole P.W."/>
        </authorList>
    </citation>
    <scope>NUCLEOTIDE SEQUENCE [LARGE SCALE GENOMIC DNA]</scope>
    <source>
        <strain evidence="8 9">DSM 5007</strain>
    </source>
</reference>
<dbReference type="PATRIC" id="fig|1423807.3.peg.1633"/>